<protein>
    <submittedName>
        <fullName evidence="1">Uncharacterized protein</fullName>
    </submittedName>
</protein>
<keyword evidence="1" id="KW-0614">Plasmid</keyword>
<dbReference type="EMBL" id="CP093363">
    <property type="protein sequence ID" value="UQS85795.1"/>
    <property type="molecule type" value="Genomic_DNA"/>
</dbReference>
<dbReference type="RefSeq" id="WP_249511759.1">
    <property type="nucleotide sequence ID" value="NZ_CP093363.1"/>
</dbReference>
<gene>
    <name evidence="1" type="ORF">MOO46_07325</name>
</gene>
<evidence type="ECO:0000313" key="1">
    <source>
        <dbReference type="EMBL" id="UQS85795.1"/>
    </source>
</evidence>
<geneLocation type="plasmid" evidence="1 2">
    <name>p1unnamed</name>
</geneLocation>
<evidence type="ECO:0000313" key="2">
    <source>
        <dbReference type="Proteomes" id="UP000831859"/>
    </source>
</evidence>
<reference evidence="1 2" key="1">
    <citation type="journal article" date="2022" name="Int. J. Syst. Evol. Microbiol.">
        <title>Apilactobacillus apisilvae sp. nov., Nicolia spurrieriana gen. nov. sp. nov., Bombilactobacillus folatiphilus sp. nov. and Bombilactobacillus thymidiniphilus sp. nov., four new lactic acid bacterial isolates from stingless bees Tetragonula carbonaria and Austroplebeia australis.</title>
        <authorList>
            <person name="Oliphant S.A."/>
            <person name="Watson-Haigh N.S."/>
            <person name="Sumby K.M."/>
            <person name="Gardner J."/>
            <person name="Groom S."/>
            <person name="Jiranek V."/>
        </authorList>
    </citation>
    <scope>NUCLEOTIDE SEQUENCE [LARGE SCALE GENOMIC DNA]</scope>
    <source>
        <strain evidence="1 2">SG5_A10</strain>
    </source>
</reference>
<name>A0ABY4PJH3_9LACO</name>
<accession>A0ABY4PJH3</accession>
<keyword evidence="2" id="KW-1185">Reference proteome</keyword>
<dbReference type="Proteomes" id="UP000831859">
    <property type="component" value="Plasmid p1unnamed"/>
</dbReference>
<organism evidence="1 2">
    <name type="scientific">Apilactobacillus apisilvae</name>
    <dbReference type="NCBI Taxonomy" id="2923364"/>
    <lineage>
        <taxon>Bacteria</taxon>
        <taxon>Bacillati</taxon>
        <taxon>Bacillota</taxon>
        <taxon>Bacilli</taxon>
        <taxon>Lactobacillales</taxon>
        <taxon>Lactobacillaceae</taxon>
        <taxon>Apilactobacillus</taxon>
    </lineage>
</organism>
<proteinExistence type="predicted"/>
<sequence>MFQTQLNISDDAYTNDILNKLPAYRNQLDDSNNQKFLNIIAELFNDGKNDLISIYDLTRIKNAKGKILTDLAKEYGITRIDNDDDFLRFELNWQVLKSKTPTTINGIKTLISVLLNIDVKQFDIVPTENPQEVEVINIPFDFNSGSHSNLKRRMLSDSIQSILPVETNLKDIQYQKQSYGNYYIGILGVKNKFKESEVVPFGNL</sequence>